<comment type="pathway">
    <text evidence="14">Carbohydrate degradation; glycolysis; D-glyceraldehyde 3-phosphate and glycerone phosphate from D-glucose: step 3/4.</text>
</comment>
<keyword evidence="6 14" id="KW-0808">Transferase</keyword>
<evidence type="ECO:0000256" key="12">
    <source>
        <dbReference type="ARBA" id="ARBA00023152"/>
    </source>
</evidence>
<dbReference type="eggNOG" id="KOG2440">
    <property type="taxonomic scope" value="Eukaryota"/>
</dbReference>
<dbReference type="FunFam" id="3.40.50.450:FF:000002">
    <property type="entry name" value="ATP-dependent 6-phosphofructokinase"/>
    <property type="match status" value="1"/>
</dbReference>
<name>A0A1D6NDA8_MAIZE</name>
<dbReference type="GO" id="GO:0005524">
    <property type="term" value="F:ATP binding"/>
    <property type="evidence" value="ECO:0007669"/>
    <property type="project" value="UniProtKB-KW"/>
</dbReference>
<accession>A0A1D6NDA8</accession>
<dbReference type="PANTHER" id="PTHR45770">
    <property type="entry name" value="ATP-DEPENDENT 6-PHOSPHOFRUCTOKINASE 1"/>
    <property type="match status" value="1"/>
</dbReference>
<evidence type="ECO:0000256" key="14">
    <source>
        <dbReference type="HAMAP-Rule" id="MF_03186"/>
    </source>
</evidence>
<keyword evidence="8 14" id="KW-0547">Nucleotide-binding</keyword>
<dbReference type="GO" id="GO:0005829">
    <property type="term" value="C:cytosol"/>
    <property type="evidence" value="ECO:0007669"/>
    <property type="project" value="UniProtKB-ARBA"/>
</dbReference>
<keyword evidence="10 14" id="KW-0067">ATP-binding</keyword>
<dbReference type="HAMAP" id="MF_01981">
    <property type="entry name" value="Phosphofructokinase_II_X"/>
    <property type="match status" value="1"/>
</dbReference>
<dbReference type="InterPro" id="IPR012004">
    <property type="entry name" value="PyroP-dep_PFK_TP0108"/>
</dbReference>
<comment type="similarity">
    <text evidence="14">Belongs to the phosphofructokinase type A (PFKA) family. PPi-dependent PFK group II subfamily. Atypical ATP-dependent clade 'X' sub-subfamily.</text>
</comment>
<evidence type="ECO:0000256" key="1">
    <source>
        <dbReference type="ARBA" id="ARBA00001946"/>
    </source>
</evidence>
<reference evidence="17" key="1">
    <citation type="submission" date="2015-12" db="EMBL/GenBank/DDBJ databases">
        <title>Update maize B73 reference genome by single molecule sequencing technologies.</title>
        <authorList>
            <consortium name="Maize Genome Sequencing Project"/>
            <person name="Ware D."/>
        </authorList>
    </citation>
    <scope>NUCLEOTIDE SEQUENCE [LARGE SCALE GENOMIC DNA]</scope>
    <source>
        <tissue evidence="17">Seedling</tissue>
    </source>
</reference>
<keyword evidence="12 14" id="KW-0324">Glycolysis</keyword>
<comment type="function">
    <text evidence="2 14">Catalyzes the phosphorylation of D-fructose 6-phosphate to fructose 1,6-bisphosphate by ATP, the first committing step of glycolysis.</text>
</comment>
<dbReference type="InterPro" id="IPR000023">
    <property type="entry name" value="Phosphofructokinase_dom"/>
</dbReference>
<evidence type="ECO:0000256" key="5">
    <source>
        <dbReference type="ARBA" id="ARBA00022533"/>
    </source>
</evidence>
<feature type="region of interest" description="Disordered" evidence="15">
    <location>
        <begin position="723"/>
        <end position="764"/>
    </location>
</feature>
<comment type="catalytic activity">
    <reaction evidence="13 14">
        <text>beta-D-fructose 6-phosphate + ATP = beta-D-fructose 1,6-bisphosphate + ADP + H(+)</text>
        <dbReference type="Rhea" id="RHEA:16109"/>
        <dbReference type="ChEBI" id="CHEBI:15378"/>
        <dbReference type="ChEBI" id="CHEBI:30616"/>
        <dbReference type="ChEBI" id="CHEBI:32966"/>
        <dbReference type="ChEBI" id="CHEBI:57634"/>
        <dbReference type="ChEBI" id="CHEBI:456216"/>
        <dbReference type="EC" id="2.7.1.11"/>
    </reaction>
</comment>
<dbReference type="InterPro" id="IPR050929">
    <property type="entry name" value="PFKA"/>
</dbReference>
<feature type="binding site" evidence="14">
    <location>
        <position position="177"/>
    </location>
    <ligand>
        <name>ATP</name>
        <dbReference type="ChEBI" id="CHEBI:30616"/>
    </ligand>
</feature>
<dbReference type="GO" id="GO:0046872">
    <property type="term" value="F:metal ion binding"/>
    <property type="evidence" value="ECO:0007669"/>
    <property type="project" value="UniProtKB-KW"/>
</dbReference>
<dbReference type="PRINTS" id="PR00476">
    <property type="entry name" value="PHFRCTKINASE"/>
</dbReference>
<comment type="subunit">
    <text evidence="14">Homotetramer.</text>
</comment>
<sequence length="764" mass="83089">MASSHIILPKEEEEEAAAAAVAEVGLGAAVEADHDHRPYQEQGPGKAALPFSATCVRISRDSYPNLRALRNASTMTLHDDDAAFVKLEEGDYGYVLDDVPHLTDYLPDLPTFPNPLQDHPAYSTVKQYFVNADDTVPEKVVVQKNSPRGVHFRRAGPRQRVYFESEEAKACIVTCGGLCPGLNTVIRELVCGLSHMYNVSNVFGIQNGYKGFYSSNYLPMTPKSVNDIHKRGGTVLGTSRGGHDTKKIVDNIQDRGINQVFIIGGDGTQKGAYEIYKEIRRRGLQVAVAGIPKTIDNDIAVIDKSFGFDTAVEEAQRAINAAHVEASSAENGIGLVKLMGRYSGFIAMYATLASRDVDCCLIPESPFYLEGEGGLFEYIDRRLKENNHTVIVVAEGAGQDLIAQSIPAADQQDASGNKLLLDVGLWLTHKIKDYCKSKKMEMTIKYIDPTYMIRAIPSNASDNVYCTLLAHSAIHGAMAGYSFTVGMVNGRHAYIPFHRVTSTRNKVRITDRMWARLLSSTNQPSFLSQKDIDAAREADKAANRMKSREDAKKQSTPVLANGTDGVEAQLAAPILPQQPATDGPVPQPARPDVNNATAPDAGDQEEARTTGTDVAGGTLTQAEVKPTPGTNVSWPTTPPDTPERDVAPAPRTEHAQATEMELDVDTARPEGCTTPPPVQDSEGSDTQSADCRGSPMHGMQAGASVKRDDVAASKSRLFAFRSFTRDKKKVIKPAGAADTASPDSRKTEEAAAENKERRKRFWKR</sequence>
<keyword evidence="4 14" id="KW-0963">Cytoplasm</keyword>
<keyword evidence="9 14" id="KW-0418">Kinase</keyword>
<dbReference type="AlphaFoldDB" id="A0A1D6NDA8"/>
<feature type="binding site" evidence="14">
    <location>
        <position position="395"/>
    </location>
    <ligand>
        <name>substrate</name>
    </ligand>
</feature>
<evidence type="ECO:0000256" key="6">
    <source>
        <dbReference type="ARBA" id="ARBA00022679"/>
    </source>
</evidence>
<gene>
    <name evidence="14" type="primary">PFK</name>
    <name evidence="17" type="ORF">ZEAMMB73_Zm00001d043563</name>
</gene>
<evidence type="ECO:0000256" key="13">
    <source>
        <dbReference type="ARBA" id="ARBA00048070"/>
    </source>
</evidence>
<evidence type="ECO:0000256" key="7">
    <source>
        <dbReference type="ARBA" id="ARBA00022723"/>
    </source>
</evidence>
<feature type="region of interest" description="Disordered" evidence="15">
    <location>
        <begin position="537"/>
        <end position="560"/>
    </location>
</feature>
<feature type="binding site" evidence="14">
    <location>
        <begin position="265"/>
        <end position="268"/>
    </location>
    <ligand>
        <name>ATP</name>
        <dbReference type="ChEBI" id="CHEBI:30616"/>
    </ligand>
</feature>
<keyword evidence="7 14" id="KW-0479">Metal-binding</keyword>
<comment type="subcellular location">
    <subcellularLocation>
        <location evidence="3 14">Cytoplasm</location>
    </subcellularLocation>
</comment>
<dbReference type="Pfam" id="PF00365">
    <property type="entry name" value="PFK"/>
    <property type="match status" value="1"/>
</dbReference>
<evidence type="ECO:0000256" key="15">
    <source>
        <dbReference type="SAM" id="MobiDB-lite"/>
    </source>
</evidence>
<evidence type="ECO:0000256" key="2">
    <source>
        <dbReference type="ARBA" id="ARBA00002659"/>
    </source>
</evidence>
<dbReference type="GO" id="GO:0006002">
    <property type="term" value="P:fructose 6-phosphate metabolic process"/>
    <property type="evidence" value="ECO:0007669"/>
    <property type="project" value="InterPro"/>
</dbReference>
<feature type="region of interest" description="Disordered" evidence="15">
    <location>
        <begin position="576"/>
        <end position="710"/>
    </location>
</feature>
<dbReference type="SMR" id="A0A1D6NDA8"/>
<dbReference type="NCBIfam" id="NF005301">
    <property type="entry name" value="PRK06830.1"/>
    <property type="match status" value="1"/>
</dbReference>
<keyword evidence="5 14" id="KW-0021">Allosteric enzyme</keyword>
<dbReference type="UniPathway" id="UPA00109">
    <property type="reaction ID" value="UER00182"/>
</dbReference>
<evidence type="ECO:0000256" key="10">
    <source>
        <dbReference type="ARBA" id="ARBA00022840"/>
    </source>
</evidence>
<dbReference type="Gene3D" id="3.40.50.450">
    <property type="match status" value="1"/>
</dbReference>
<dbReference type="InterPro" id="IPR035966">
    <property type="entry name" value="PKF_sf"/>
</dbReference>
<feature type="site" description="Important for substrate specificity; cannot use PPi as phosphoryl donor" evidence="14">
    <location>
        <position position="267"/>
    </location>
</feature>
<feature type="active site" description="Proton acceptor" evidence="14">
    <location>
        <position position="296"/>
    </location>
</feature>
<keyword evidence="11 14" id="KW-0460">Magnesium</keyword>
<feature type="binding site" evidence="14">
    <location>
        <begin position="294"/>
        <end position="296"/>
    </location>
    <ligand>
        <name>substrate</name>
    </ligand>
</feature>
<dbReference type="IntAct" id="A0A1D6NDA8">
    <property type="interactions" value="4"/>
</dbReference>
<dbReference type="GO" id="GO:0003872">
    <property type="term" value="F:6-phosphofructokinase activity"/>
    <property type="evidence" value="ECO:0007669"/>
    <property type="project" value="UniProtKB-UniRule"/>
</dbReference>
<evidence type="ECO:0000256" key="3">
    <source>
        <dbReference type="ARBA" id="ARBA00004496"/>
    </source>
</evidence>
<comment type="activity regulation">
    <text evidence="14">Allosterically activated by AMP.</text>
</comment>
<feature type="binding site" evidence="14">
    <location>
        <position position="266"/>
    </location>
    <ligand>
        <name>Mg(2+)</name>
        <dbReference type="ChEBI" id="CHEBI:18420"/>
        <note>catalytic</note>
    </ligand>
</feature>
<evidence type="ECO:0000256" key="4">
    <source>
        <dbReference type="ARBA" id="ARBA00022490"/>
    </source>
</evidence>
<feature type="compositionally biased region" description="Basic and acidic residues" evidence="15">
    <location>
        <begin position="537"/>
        <end position="553"/>
    </location>
</feature>
<feature type="domain" description="Phosphofructokinase" evidence="16">
    <location>
        <begin position="170"/>
        <end position="475"/>
    </location>
</feature>
<feature type="binding site" evidence="14">
    <location>
        <begin position="240"/>
        <end position="241"/>
    </location>
    <ligand>
        <name>ATP</name>
        <dbReference type="ChEBI" id="CHEBI:30616"/>
    </ligand>
</feature>
<feature type="binding site" evidence="14">
    <location>
        <begin position="451"/>
        <end position="454"/>
    </location>
    <ligand>
        <name>substrate</name>
    </ligand>
</feature>
<evidence type="ECO:0000313" key="17">
    <source>
        <dbReference type="EMBL" id="ONM38477.1"/>
    </source>
</evidence>
<organism evidence="17">
    <name type="scientific">Zea mays</name>
    <name type="common">Maize</name>
    <dbReference type="NCBI Taxonomy" id="4577"/>
    <lineage>
        <taxon>Eukaryota</taxon>
        <taxon>Viridiplantae</taxon>
        <taxon>Streptophyta</taxon>
        <taxon>Embryophyta</taxon>
        <taxon>Tracheophyta</taxon>
        <taxon>Spermatophyta</taxon>
        <taxon>Magnoliopsida</taxon>
        <taxon>Liliopsida</taxon>
        <taxon>Poales</taxon>
        <taxon>Poaceae</taxon>
        <taxon>PACMAD clade</taxon>
        <taxon>Panicoideae</taxon>
        <taxon>Andropogonodae</taxon>
        <taxon>Andropogoneae</taxon>
        <taxon>Tripsacinae</taxon>
        <taxon>Zea</taxon>
    </lineage>
</organism>
<proteinExistence type="inferred from homology"/>
<evidence type="ECO:0000256" key="11">
    <source>
        <dbReference type="ARBA" id="ARBA00022842"/>
    </source>
</evidence>
<dbReference type="InterPro" id="IPR022953">
    <property type="entry name" value="ATP_PFK"/>
</dbReference>
<comment type="cofactor">
    <cofactor evidence="1 14">
        <name>Mg(2+)</name>
        <dbReference type="ChEBI" id="CHEBI:18420"/>
    </cofactor>
</comment>
<feature type="compositionally biased region" description="Basic and acidic residues" evidence="15">
    <location>
        <begin position="743"/>
        <end position="756"/>
    </location>
</feature>
<evidence type="ECO:0000256" key="8">
    <source>
        <dbReference type="ARBA" id="ARBA00022741"/>
    </source>
</evidence>
<dbReference type="EC" id="2.7.1.11" evidence="14"/>
<feature type="binding site" evidence="14">
    <location>
        <begin position="339"/>
        <end position="341"/>
    </location>
    <ligand>
        <name>substrate</name>
    </ligand>
</feature>
<dbReference type="ExpressionAtlas" id="A0A1D6NDA8">
    <property type="expression patterns" value="baseline and differential"/>
</dbReference>
<feature type="compositionally biased region" description="Basic and acidic residues" evidence="15">
    <location>
        <begin position="641"/>
        <end position="656"/>
    </location>
</feature>
<evidence type="ECO:0000259" key="16">
    <source>
        <dbReference type="Pfam" id="PF00365"/>
    </source>
</evidence>
<evidence type="ECO:0000256" key="9">
    <source>
        <dbReference type="ARBA" id="ARBA00022777"/>
    </source>
</evidence>
<dbReference type="STRING" id="4577.A0A1D6NDA8"/>
<dbReference type="EMBL" id="CM007649">
    <property type="protein sequence ID" value="ONM38477.1"/>
    <property type="molecule type" value="Genomic_DNA"/>
</dbReference>
<protein>
    <recommendedName>
        <fullName evidence="14">ATP-dependent 6-phosphofructokinase</fullName>
        <shortName evidence="14">ATP-PFK</shortName>
        <shortName evidence="14">Phosphofructokinase</shortName>
        <ecNumber evidence="14">2.7.1.11</ecNumber>
    </recommendedName>
    <alternativeName>
        <fullName evidence="14">Phosphohexokinase</fullName>
    </alternativeName>
</protein>
<dbReference type="FunFam" id="3.40.50.460:FF:000018">
    <property type="entry name" value="Phosphofructokinase"/>
    <property type="match status" value="1"/>
</dbReference>
<dbReference type="SUPFAM" id="SSF53784">
    <property type="entry name" value="Phosphofructokinase"/>
    <property type="match status" value="1"/>
</dbReference>
<dbReference type="InParanoid" id="A0A1D6NDA8"/>